<dbReference type="Gene3D" id="1.10.246.30">
    <property type="match status" value="1"/>
</dbReference>
<dbReference type="Gene3D" id="3.30.1350.20">
    <property type="entry name" value="Bacteriophage PHI-29 conector. Domain 3"/>
    <property type="match status" value="1"/>
</dbReference>
<organism evidence="1">
    <name type="scientific">Podoviridae sp. ctcKt3</name>
    <dbReference type="NCBI Taxonomy" id="2826566"/>
    <lineage>
        <taxon>Viruses</taxon>
        <taxon>Duplodnaviria</taxon>
        <taxon>Heunggongvirae</taxon>
        <taxon>Uroviricota</taxon>
        <taxon>Caudoviricetes</taxon>
    </lineage>
</organism>
<sequence>MSRSKKSRIGGALHPRGNYAKTRAATLDDMYLHLLMELALNRFSWRGLPPTVDERWLEICLCEYGCALFFEDKRIGRFLATQAGYQGRLNVYNNPTMFEPVGVNYHYRQLKAGVECIPIWDNRMRVGFKPTLWQYARRLADIDKAYDVNLESLKLPTIITADQRTKLTVQNMLQQRQDGQDYVIGYDSLDPGSMFQPWPNTTPYLLDKFIQQKTQVTNEVLGYLGIQSSGTEKKERLISDEVAQANEKVDVFRLSFLKARQAAATEINRLWPQLDVWVEYADAQSSGVPNALQSDKSYFETTSIDMPQSANDGIGGVS</sequence>
<dbReference type="EMBL" id="BK015084">
    <property type="protein sequence ID" value="DAD90365.1"/>
    <property type="molecule type" value="Genomic_DNA"/>
</dbReference>
<reference evidence="1" key="1">
    <citation type="journal article" date="2021" name="Proc. Natl. Acad. Sci. U.S.A.">
        <title>A Catalog of Tens of Thousands of Viruses from Human Metagenomes Reveals Hidden Associations with Chronic Diseases.</title>
        <authorList>
            <person name="Tisza M.J."/>
            <person name="Buck C.B."/>
        </authorList>
    </citation>
    <scope>NUCLEOTIDE SEQUENCE</scope>
    <source>
        <strain evidence="1">CtcKt3</strain>
    </source>
</reference>
<protein>
    <submittedName>
        <fullName evidence="1">Upper collar protein</fullName>
    </submittedName>
</protein>
<evidence type="ECO:0000313" key="1">
    <source>
        <dbReference type="EMBL" id="DAD90365.1"/>
    </source>
</evidence>
<dbReference type="SUPFAM" id="SSF56826">
    <property type="entry name" value="Upper collar protein gp10 (connector protein)"/>
    <property type="match status" value="1"/>
</dbReference>
<dbReference type="InterPro" id="IPR036199">
    <property type="entry name" value="Gp10_sf"/>
</dbReference>
<proteinExistence type="predicted"/>
<dbReference type="Pfam" id="PF05352">
    <property type="entry name" value="Phage_connector"/>
    <property type="match status" value="1"/>
</dbReference>
<dbReference type="InterPro" id="IPR008016">
    <property type="entry name" value="Gp10"/>
</dbReference>
<accession>A0A8S5N6H5</accession>
<dbReference type="Gene3D" id="2.40.500.10">
    <property type="entry name" value="Upper collar protein gp10 (connector protein)"/>
    <property type="match status" value="1"/>
</dbReference>
<name>A0A8S5N6H5_9CAUD</name>